<dbReference type="AlphaFoldDB" id="A0A9J7MM57"/>
<dbReference type="KEGG" id="bfo:118412886"/>
<feature type="transmembrane region" description="Helical" evidence="2">
    <location>
        <begin position="32"/>
        <end position="52"/>
    </location>
</feature>
<evidence type="ECO:0000259" key="3">
    <source>
        <dbReference type="PROSITE" id="PS50156"/>
    </source>
</evidence>
<feature type="transmembrane region" description="Helical" evidence="2">
    <location>
        <begin position="396"/>
        <end position="421"/>
    </location>
</feature>
<feature type="transmembrane region" description="Helical" evidence="2">
    <location>
        <begin position="822"/>
        <end position="845"/>
    </location>
</feature>
<accession>A0A9J7MM57</accession>
<feature type="transmembrane region" description="Helical" evidence="2">
    <location>
        <begin position="789"/>
        <end position="810"/>
    </location>
</feature>
<feature type="domain" description="SSD" evidence="3">
    <location>
        <begin position="260"/>
        <end position="421"/>
    </location>
</feature>
<feature type="transmembrane region" description="Helical" evidence="2">
    <location>
        <begin position="721"/>
        <end position="743"/>
    </location>
</feature>
<organism evidence="4 5">
    <name type="scientific">Branchiostoma floridae</name>
    <name type="common">Florida lancelet</name>
    <name type="synonym">Amphioxus</name>
    <dbReference type="NCBI Taxonomy" id="7739"/>
    <lineage>
        <taxon>Eukaryota</taxon>
        <taxon>Metazoa</taxon>
        <taxon>Chordata</taxon>
        <taxon>Cephalochordata</taxon>
        <taxon>Leptocardii</taxon>
        <taxon>Amphioxiformes</taxon>
        <taxon>Branchiostomatidae</taxon>
        <taxon>Branchiostoma</taxon>
    </lineage>
</organism>
<dbReference type="InterPro" id="IPR000731">
    <property type="entry name" value="SSD"/>
</dbReference>
<keyword evidence="2" id="KW-0472">Membrane</keyword>
<dbReference type="InterPro" id="IPR053958">
    <property type="entry name" value="HMGCR/SNAP/NPC1-like_SSD"/>
</dbReference>
<dbReference type="RefSeq" id="XP_035671839.1">
    <property type="nucleotide sequence ID" value="XM_035815946.1"/>
</dbReference>
<dbReference type="PANTHER" id="PTHR10796">
    <property type="entry name" value="PATCHED-RELATED"/>
    <property type="match status" value="1"/>
</dbReference>
<dbReference type="GO" id="GO:0016020">
    <property type="term" value="C:membrane"/>
    <property type="evidence" value="ECO:0000318"/>
    <property type="project" value="GO_Central"/>
</dbReference>
<feature type="transmembrane region" description="Helical" evidence="2">
    <location>
        <begin position="755"/>
        <end position="777"/>
    </location>
</feature>
<feature type="transmembrane region" description="Helical" evidence="2">
    <location>
        <begin position="294"/>
        <end position="316"/>
    </location>
</feature>
<dbReference type="GeneID" id="118412886"/>
<evidence type="ECO:0000313" key="4">
    <source>
        <dbReference type="Proteomes" id="UP000001554"/>
    </source>
</evidence>
<evidence type="ECO:0000256" key="2">
    <source>
        <dbReference type="SAM" id="Phobius"/>
    </source>
</evidence>
<feature type="transmembrane region" description="Helical" evidence="2">
    <location>
        <begin position="697"/>
        <end position="715"/>
    </location>
</feature>
<dbReference type="PROSITE" id="PS50156">
    <property type="entry name" value="SSD"/>
    <property type="match status" value="1"/>
</dbReference>
<keyword evidence="2" id="KW-0812">Transmembrane</keyword>
<proteinExistence type="inferred from homology"/>
<feature type="transmembrane region" description="Helical" evidence="2">
    <location>
        <begin position="269"/>
        <end position="288"/>
    </location>
</feature>
<dbReference type="Pfam" id="PF12349">
    <property type="entry name" value="Sterol-sensing"/>
    <property type="match status" value="1"/>
</dbReference>
<dbReference type="Proteomes" id="UP000001554">
    <property type="component" value="Chromosome 1"/>
</dbReference>
<gene>
    <name evidence="5" type="primary">LOC118412886</name>
</gene>
<evidence type="ECO:0000256" key="1">
    <source>
        <dbReference type="ARBA" id="ARBA00005585"/>
    </source>
</evidence>
<keyword evidence="2" id="KW-1133">Transmembrane helix</keyword>
<dbReference type="InterPro" id="IPR051697">
    <property type="entry name" value="Patched_domain-protein"/>
</dbReference>
<protein>
    <submittedName>
        <fullName evidence="5">Patched domain-containing protein 3-like</fullName>
    </submittedName>
</protein>
<reference evidence="4" key="1">
    <citation type="journal article" date="2020" name="Nat. Ecol. Evol.">
        <title>Deeply conserved synteny resolves early events in vertebrate evolution.</title>
        <authorList>
            <person name="Simakov O."/>
            <person name="Marletaz F."/>
            <person name="Yue J.X."/>
            <person name="O'Connell B."/>
            <person name="Jenkins J."/>
            <person name="Brandt A."/>
            <person name="Calef R."/>
            <person name="Tung C.H."/>
            <person name="Huang T.K."/>
            <person name="Schmutz J."/>
            <person name="Satoh N."/>
            <person name="Yu J.K."/>
            <person name="Putnam N.H."/>
            <person name="Green R.E."/>
            <person name="Rokhsar D.S."/>
        </authorList>
    </citation>
    <scope>NUCLEOTIDE SEQUENCE [LARGE SCALE GENOMIC DNA]</scope>
    <source>
        <strain evidence="4">S238N-H82</strain>
    </source>
</reference>
<keyword evidence="4" id="KW-1185">Reference proteome</keyword>
<reference evidence="5" key="2">
    <citation type="submission" date="2025-08" db="UniProtKB">
        <authorList>
            <consortium name="RefSeq"/>
        </authorList>
    </citation>
    <scope>IDENTIFICATION</scope>
    <source>
        <strain evidence="5">S238N-H82</strain>
        <tissue evidence="5">Testes</tissue>
    </source>
</reference>
<name>A0A9J7MM57_BRAFL</name>
<evidence type="ECO:0000313" key="5">
    <source>
        <dbReference type="RefSeq" id="XP_035671839.1"/>
    </source>
</evidence>
<dbReference type="PANTHER" id="PTHR10796:SF92">
    <property type="entry name" value="PATCHED-RELATED, ISOFORM A"/>
    <property type="match status" value="1"/>
</dbReference>
<dbReference type="SUPFAM" id="SSF82866">
    <property type="entry name" value="Multidrug efflux transporter AcrB transmembrane domain"/>
    <property type="match status" value="2"/>
</dbReference>
<sequence length="877" mass="98128">MPVSYNCRMKTTQHHLSRLYDLYGRLVARKPVPFLISSVLLAGIWGIGFIFIQAEWDILYLFSPENGRTSQNQAVIRRCFPTNYSDFLPDRQTDDGNFGKIIVSAKDDDNMLNCELARKVQTMHQAIVTMPVIYGGRSLTYEDLCARRSKTCVYSPLVDLIRQQCQGDFGTMNITFPIVSYRENVSMFTGHQIGGVEFLSEGGTLERARAFQLSYHLQHDEGGKAQKWEQAFTRKVLELSTDNITAVPLTSRTLETDIMDTTVAVVRRFTLMFALVSMVCSISLSADWVRAKVLVGMAGLLALALAFLSTFGILLWSRFKFISPIGLISFPMLGLEATNRLHLATSWWRTDETAAVPERLGRTLRETGVPMTCTAVILAVTYGVSSVTDFPGLRTFFLFSALVTVFVLLYQCTFLVALFGLDGRREKLNRHAYAVCRTVLPRSEASDKPLIYKIFCAGGHSVHDAEPWQADKRSLAGLLHRCIDTFLAMSVGKVLVGSCYLIYIGVGVWGCLNLKIDFNLRSVVADDCVSATFYNAEERFFGKFGPPVSVVVVNGNDYWREESLNGLLELKADMEHSRYMYNINETDEGRFWLSEFLSFVRSAGVPADNQDKFMTVLKSEFLPDKLHCPYAPDVVLDNTTILCSRFVLQTRDTYKFRDIVKAVHEFQETIQKYNVDALVFHSSFFFADMLTQIFSEAIRFSVALGGSLVGFVFLLTLNPILALFSAMSCASISIGIVGFSVLWGITLDINSFMSFALAASFSVEYSLRFLLLFVSVPTAGTKQTAMSSIAGPVSLQHFVATLCAVAVLSTSDTALFRNYFKILFFTILCGSVHALFFLPVCLSSICNKLHCTWAPRNESSYEVNGTVRRQNSRPSLH</sequence>
<dbReference type="Gene3D" id="1.20.1640.10">
    <property type="entry name" value="Multidrug efflux transporter AcrB transmembrane domain"/>
    <property type="match status" value="2"/>
</dbReference>
<comment type="similarity">
    <text evidence="1">Belongs to the patched family.</text>
</comment>